<name>U4LW66_PYROM</name>
<evidence type="ECO:0000313" key="1">
    <source>
        <dbReference type="EMBL" id="CCX33261.1"/>
    </source>
</evidence>
<organism evidence="1 2">
    <name type="scientific">Pyronema omphalodes (strain CBS 100304)</name>
    <name type="common">Pyronema confluens</name>
    <dbReference type="NCBI Taxonomy" id="1076935"/>
    <lineage>
        <taxon>Eukaryota</taxon>
        <taxon>Fungi</taxon>
        <taxon>Dikarya</taxon>
        <taxon>Ascomycota</taxon>
        <taxon>Pezizomycotina</taxon>
        <taxon>Pezizomycetes</taxon>
        <taxon>Pezizales</taxon>
        <taxon>Pyronemataceae</taxon>
        <taxon>Pyronema</taxon>
    </lineage>
</organism>
<dbReference type="Proteomes" id="UP000018144">
    <property type="component" value="Unassembled WGS sequence"/>
</dbReference>
<accession>U4LW66</accession>
<protein>
    <submittedName>
        <fullName evidence="1">Uncharacterized protein</fullName>
    </submittedName>
</protein>
<reference evidence="1 2" key="1">
    <citation type="journal article" date="2013" name="PLoS Genet.">
        <title>The genome and development-dependent transcriptomes of Pyronema confluens: a window into fungal evolution.</title>
        <authorList>
            <person name="Traeger S."/>
            <person name="Altegoer F."/>
            <person name="Freitag M."/>
            <person name="Gabaldon T."/>
            <person name="Kempken F."/>
            <person name="Kumar A."/>
            <person name="Marcet-Houben M."/>
            <person name="Poggeler S."/>
            <person name="Stajich J.E."/>
            <person name="Nowrousian M."/>
        </authorList>
    </citation>
    <scope>NUCLEOTIDE SEQUENCE [LARGE SCALE GENOMIC DNA]</scope>
    <source>
        <strain evidence="2">CBS 100304</strain>
        <tissue evidence="1">Vegetative mycelium</tissue>
    </source>
</reference>
<keyword evidence="2" id="KW-1185">Reference proteome</keyword>
<proteinExistence type="predicted"/>
<dbReference type="EMBL" id="HF936042">
    <property type="protein sequence ID" value="CCX33261.1"/>
    <property type="molecule type" value="Genomic_DNA"/>
</dbReference>
<gene>
    <name evidence="1" type="ORF">PCON_14301</name>
</gene>
<evidence type="ECO:0000313" key="2">
    <source>
        <dbReference type="Proteomes" id="UP000018144"/>
    </source>
</evidence>
<dbReference type="AlphaFoldDB" id="U4LW66"/>
<sequence>MHKMLCFIIFVTQDLVIYSYVHDASCMLCAYVFPHETSSGGDKLLATSNICCNCLFMLFVLCPLKALCT</sequence>